<protein>
    <submittedName>
        <fullName evidence="2">Uncharacterized protein</fullName>
    </submittedName>
</protein>
<evidence type="ECO:0000313" key="2">
    <source>
        <dbReference type="EMBL" id="MUM64975.1"/>
    </source>
</evidence>
<comment type="caution">
    <text evidence="2">The sequence shown here is derived from an EMBL/GenBank/DDBJ whole genome shotgun (WGS) entry which is preliminary data.</text>
</comment>
<sequence length="64" mass="7371">MKGLAFIFILSLKEDQEPELAEAFKRVDKMKDKPRPSRAGRSSENKVSPRESEEIYIALEKGEF</sequence>
<evidence type="ECO:0000313" key="3">
    <source>
        <dbReference type="Proteomes" id="UP000440125"/>
    </source>
</evidence>
<evidence type="ECO:0000256" key="1">
    <source>
        <dbReference type="SAM" id="MobiDB-lite"/>
    </source>
</evidence>
<organism evidence="2 3">
    <name type="scientific">Acidianus infernus</name>
    <dbReference type="NCBI Taxonomy" id="12915"/>
    <lineage>
        <taxon>Archaea</taxon>
        <taxon>Thermoproteota</taxon>
        <taxon>Thermoprotei</taxon>
        <taxon>Sulfolobales</taxon>
        <taxon>Sulfolobaceae</taxon>
        <taxon>Acidianus</taxon>
    </lineage>
</organism>
<reference evidence="2 3" key="1">
    <citation type="submission" date="2019-10" db="EMBL/GenBank/DDBJ databases">
        <title>Genome Sequences from Six Type Strain Members of the Archaeal Family Sulfolobaceae: Acidianus ambivalens, Acidianus infernus, Metallosphaera prunae, Stygiolobus azoricus, Sulfolobus metallicus, and Sulfurisphaera ohwakuensis.</title>
        <authorList>
            <person name="Counts J.A."/>
            <person name="Kelly R.M."/>
        </authorList>
    </citation>
    <scope>NUCLEOTIDE SEQUENCE [LARGE SCALE GENOMIC DNA]</scope>
    <source>
        <strain evidence="2 3">DSM 3191</strain>
    </source>
</reference>
<dbReference type="RefSeq" id="WP_162309161.1">
    <property type="nucleotide sequence ID" value="NZ_WFIY01000004.1"/>
</dbReference>
<dbReference type="AlphaFoldDB" id="A0A6A9QFC7"/>
<keyword evidence="3" id="KW-1185">Reference proteome</keyword>
<dbReference type="EMBL" id="WFIY01000004">
    <property type="protein sequence ID" value="MUM64975.1"/>
    <property type="molecule type" value="Genomic_DNA"/>
</dbReference>
<name>A0A6A9QFC7_ACIIN</name>
<gene>
    <name evidence="2" type="ORF">D1867_06920</name>
</gene>
<accession>A0A6A9QFC7</accession>
<proteinExistence type="predicted"/>
<feature type="region of interest" description="Disordered" evidence="1">
    <location>
        <begin position="24"/>
        <end position="52"/>
    </location>
</feature>
<dbReference type="Proteomes" id="UP000440125">
    <property type="component" value="Unassembled WGS sequence"/>
</dbReference>